<sequence>MRRFSMSSTNSPVSPYVREPAPTSETIHRMMDEVDDHYIKHTRVAPPVRGDATKLSRCQMVRDRYERAAAVLVQASDGKKKVNPKPSTAPRRASIASSTHTERPRPATTKFQNRLYAFYNRQVFSIGQDVDAGFDALPRHRAPEEQAVQENEAHDDDDDDDDDLESSPEDGFDESYLDANPTSDDLYDQCFEADWTASQVEKVVKDGVECRRVYALLKPHARILVHLFRAYATGGIVPTVRLDPIRLAAKAKLLEDLSVVVADASRHGVSTLSHLSRLIPTDVDDQPIPRHGLIPFLVTVAQVYLKRDELVVMLKRVAREGLDISSAVYHLLHDNVVPYASIQDGNHFRRLFFNHHDVQHQLFKFMSALTRLFQEHATPSVGDPMIASAINAGAATRPPSAFTGPRFMKITAFLTLLIKLGQIEGKFDEAKASHVFVSCLPIWPDELATVAQELTFSGFQEAFVKVVYFKCEKQLCLGEEDVCPASANSERCHCDPEIANDPDKYDVTVLVDALESLLNKCGAPAARRNRRQSIKHDSFTKPFHLDTRCDDRQECWCHN</sequence>
<dbReference type="EMBL" id="CAADRA010005162">
    <property type="protein sequence ID" value="VFT86309.1"/>
    <property type="molecule type" value="Genomic_DNA"/>
</dbReference>
<reference evidence="2" key="2">
    <citation type="submission" date="2019-06" db="EMBL/GenBank/DDBJ databases">
        <title>Genomics analysis of Aphanomyces spp. identifies a new class of oomycete effector associated with host adaptation.</title>
        <authorList>
            <person name="Gaulin E."/>
        </authorList>
    </citation>
    <scope>NUCLEOTIDE SEQUENCE</scope>
    <source>
        <strain evidence="2">CBS 578.67</strain>
    </source>
</reference>
<feature type="region of interest" description="Disordered" evidence="1">
    <location>
        <begin position="1"/>
        <end position="21"/>
    </location>
</feature>
<feature type="region of interest" description="Disordered" evidence="1">
    <location>
        <begin position="76"/>
        <end position="109"/>
    </location>
</feature>
<protein>
    <submittedName>
        <fullName evidence="3">Aste57867_9429 protein</fullName>
    </submittedName>
</protein>
<feature type="compositionally biased region" description="Polar residues" evidence="1">
    <location>
        <begin position="1"/>
        <end position="13"/>
    </location>
</feature>
<evidence type="ECO:0000313" key="2">
    <source>
        <dbReference type="EMBL" id="KAF0700043.1"/>
    </source>
</evidence>
<dbReference type="OrthoDB" id="72753at2759"/>
<dbReference type="Proteomes" id="UP000332933">
    <property type="component" value="Unassembled WGS sequence"/>
</dbReference>
<dbReference type="AlphaFoldDB" id="A0A485KMV1"/>
<evidence type="ECO:0000256" key="1">
    <source>
        <dbReference type="SAM" id="MobiDB-lite"/>
    </source>
</evidence>
<proteinExistence type="predicted"/>
<accession>A0A485KMV1</accession>
<reference evidence="3 4" key="1">
    <citation type="submission" date="2019-03" db="EMBL/GenBank/DDBJ databases">
        <authorList>
            <person name="Gaulin E."/>
            <person name="Dumas B."/>
        </authorList>
    </citation>
    <scope>NUCLEOTIDE SEQUENCE [LARGE SCALE GENOMIC DNA]</scope>
    <source>
        <strain evidence="3">CBS 568.67</strain>
    </source>
</reference>
<keyword evidence="4" id="KW-1185">Reference proteome</keyword>
<organism evidence="3 4">
    <name type="scientific">Aphanomyces stellatus</name>
    <dbReference type="NCBI Taxonomy" id="120398"/>
    <lineage>
        <taxon>Eukaryota</taxon>
        <taxon>Sar</taxon>
        <taxon>Stramenopiles</taxon>
        <taxon>Oomycota</taxon>
        <taxon>Saprolegniomycetes</taxon>
        <taxon>Saprolegniales</taxon>
        <taxon>Verrucalvaceae</taxon>
        <taxon>Aphanomyces</taxon>
    </lineage>
</organism>
<evidence type="ECO:0000313" key="3">
    <source>
        <dbReference type="EMBL" id="VFT86309.1"/>
    </source>
</evidence>
<name>A0A485KMV1_9STRA</name>
<feature type="region of interest" description="Disordered" evidence="1">
    <location>
        <begin position="144"/>
        <end position="178"/>
    </location>
</feature>
<dbReference type="EMBL" id="VJMH01005141">
    <property type="protein sequence ID" value="KAF0700043.1"/>
    <property type="molecule type" value="Genomic_DNA"/>
</dbReference>
<evidence type="ECO:0000313" key="4">
    <source>
        <dbReference type="Proteomes" id="UP000332933"/>
    </source>
</evidence>
<feature type="compositionally biased region" description="Acidic residues" evidence="1">
    <location>
        <begin position="153"/>
        <end position="176"/>
    </location>
</feature>
<gene>
    <name evidence="3" type="primary">Aste57867_9429</name>
    <name evidence="2" type="ORF">As57867_009393</name>
    <name evidence="3" type="ORF">ASTE57867_9429</name>
</gene>